<dbReference type="EMBL" id="KQ965855">
    <property type="protein sequence ID" value="KXS09664.1"/>
    <property type="molecule type" value="Genomic_DNA"/>
</dbReference>
<protein>
    <submittedName>
        <fullName evidence="2">Uncharacterized protein</fullName>
    </submittedName>
</protein>
<dbReference type="Gene3D" id="1.25.40.20">
    <property type="entry name" value="Ankyrin repeat-containing domain"/>
    <property type="match status" value="1"/>
</dbReference>
<dbReference type="Proteomes" id="UP000070544">
    <property type="component" value="Unassembled WGS sequence"/>
</dbReference>
<dbReference type="SUPFAM" id="SSF48403">
    <property type="entry name" value="Ankyrin repeat"/>
    <property type="match status" value="1"/>
</dbReference>
<feature type="compositionally biased region" description="Acidic residues" evidence="1">
    <location>
        <begin position="589"/>
        <end position="601"/>
    </location>
</feature>
<feature type="region of interest" description="Disordered" evidence="1">
    <location>
        <begin position="65"/>
        <end position="84"/>
    </location>
</feature>
<keyword evidence="3" id="KW-1185">Reference proteome</keyword>
<feature type="compositionally biased region" description="Pro residues" evidence="1">
    <location>
        <begin position="562"/>
        <end position="581"/>
    </location>
</feature>
<feature type="region of interest" description="Disordered" evidence="1">
    <location>
        <begin position="247"/>
        <end position="386"/>
    </location>
</feature>
<dbReference type="AlphaFoldDB" id="A0A138ZYS7"/>
<feature type="region of interest" description="Disordered" evidence="1">
    <location>
        <begin position="628"/>
        <end position="690"/>
    </location>
</feature>
<accession>A0A138ZYS7</accession>
<dbReference type="STRING" id="1344416.A0A138ZYS7"/>
<dbReference type="InterPro" id="IPR036770">
    <property type="entry name" value="Ankyrin_rpt-contain_sf"/>
</dbReference>
<feature type="compositionally biased region" description="Basic and acidic residues" evidence="1">
    <location>
        <begin position="723"/>
        <end position="736"/>
    </location>
</feature>
<organism evidence="2 3">
    <name type="scientific">Gonapodya prolifera (strain JEL478)</name>
    <name type="common">Monoblepharis prolifera</name>
    <dbReference type="NCBI Taxonomy" id="1344416"/>
    <lineage>
        <taxon>Eukaryota</taxon>
        <taxon>Fungi</taxon>
        <taxon>Fungi incertae sedis</taxon>
        <taxon>Chytridiomycota</taxon>
        <taxon>Chytridiomycota incertae sedis</taxon>
        <taxon>Monoblepharidomycetes</taxon>
        <taxon>Monoblepharidales</taxon>
        <taxon>Gonapodyaceae</taxon>
        <taxon>Gonapodya</taxon>
    </lineage>
</organism>
<feature type="compositionally biased region" description="Acidic residues" evidence="1">
    <location>
        <begin position="737"/>
        <end position="748"/>
    </location>
</feature>
<feature type="compositionally biased region" description="Polar residues" evidence="1">
    <location>
        <begin position="351"/>
        <end position="385"/>
    </location>
</feature>
<feature type="compositionally biased region" description="Low complexity" evidence="1">
    <location>
        <begin position="305"/>
        <end position="320"/>
    </location>
</feature>
<dbReference type="OMA" id="IDAREWH"/>
<feature type="region of interest" description="Disordered" evidence="1">
    <location>
        <begin position="510"/>
        <end position="602"/>
    </location>
</feature>
<reference evidence="2 3" key="1">
    <citation type="journal article" date="2015" name="Genome Biol. Evol.">
        <title>Phylogenomic analyses indicate that early fungi evolved digesting cell walls of algal ancestors of land plants.</title>
        <authorList>
            <person name="Chang Y."/>
            <person name="Wang S."/>
            <person name="Sekimoto S."/>
            <person name="Aerts A.L."/>
            <person name="Choi C."/>
            <person name="Clum A."/>
            <person name="LaButti K.M."/>
            <person name="Lindquist E.A."/>
            <person name="Yee Ngan C."/>
            <person name="Ohm R.A."/>
            <person name="Salamov A.A."/>
            <person name="Grigoriev I.V."/>
            <person name="Spatafora J.W."/>
            <person name="Berbee M.L."/>
        </authorList>
    </citation>
    <scope>NUCLEOTIDE SEQUENCE [LARGE SCALE GENOMIC DNA]</scope>
    <source>
        <strain evidence="2 3">JEL478</strain>
    </source>
</reference>
<proteinExistence type="predicted"/>
<gene>
    <name evidence="2" type="ORF">M427DRAFT_140616</name>
</gene>
<feature type="compositionally biased region" description="Low complexity" evidence="1">
    <location>
        <begin position="327"/>
        <end position="350"/>
    </location>
</feature>
<feature type="compositionally biased region" description="Low complexity" evidence="1">
    <location>
        <begin position="677"/>
        <end position="690"/>
    </location>
</feature>
<evidence type="ECO:0000256" key="1">
    <source>
        <dbReference type="SAM" id="MobiDB-lite"/>
    </source>
</evidence>
<feature type="compositionally biased region" description="Gly residues" evidence="1">
    <location>
        <begin position="65"/>
        <end position="80"/>
    </location>
</feature>
<dbReference type="OrthoDB" id="5595608at2759"/>
<feature type="compositionally biased region" description="Polar residues" evidence="1">
    <location>
        <begin position="638"/>
        <end position="660"/>
    </location>
</feature>
<sequence length="892" mass="92075">MASEGANGRLIEAVEAGNVELVRSLVSPDGGGADPALARKTVTLNVTYGSKILVKKQRTGSGGLLFGSSSGSGTGGGMNGSGESIVEEKEEKRVESVLAESALCLAVRSGRSDVVAVLVDAGAPPNSPISWRIPQHHNPWTLNFWTSQRWTDLPYCNFSSAIHFALTSASLPFNRRGATVALINPSHPQQCAEMYQMSPSFDIVKCLLSKGARVTEVEMNAARRLANLDRAFVKLLEAHVRNAQGGVGATLVPDRPPPPLPSSGAGQSGLGSNGNHPGAATAAGSPPPMSPPPSSPPSSTQLGASSVSPDSSPPAKFTPLLAPPPQSSSGPSPVSSPSSATTSSDSLASPITSPIRATQSQNSTSLYATQSAMSRSISTQSSGDQVRSDLAGHSRVVLKDGGTALGMQLSLPDLPPPLSAGNLLASVVTSGPITESRGAELPSAPIPRRPLRAASDAAEMNRKVTGDVFWDGPYSAPQLGRIGSPTIGITSAKSPPPPTEEVLRAINIRGNVSHPPLPHPRNPNHSHSPKIHSQVPAPQYQGSAAEGILHAQPNPHSTSQAPTPPLRIPFKRPPPPPPPPASTVIDADVSGDESDSSESEAEVPLWSLAGNASAPLPIPPASAPSRHVAFALPPESPTGISGTSTPLASAPGSTFTTPAGTPQRVPHGNGSRNGLQASSSSQPSSAAHSPVAPTALPYFFIPSGAFPTVVQSPDAAHDIGGSSDKELDSSSKRPWWDEPEDDDDEGEEAPLSQLAAGAGGATGNGDAKEEAERATSVPPDSSADPTQARLQRRITHLSRLLHQRTHLLLLLRSSLLSSGVGILSPDGALGIPVPATLPPPPGDLSVISQYVPNEEDEISLAIGEKIVCTVVFADGWGKVCLILRLHRDEWLG</sequence>
<evidence type="ECO:0000313" key="3">
    <source>
        <dbReference type="Proteomes" id="UP000070544"/>
    </source>
</evidence>
<feature type="region of interest" description="Disordered" evidence="1">
    <location>
        <begin position="712"/>
        <end position="787"/>
    </location>
</feature>
<feature type="compositionally biased region" description="Pro residues" evidence="1">
    <location>
        <begin position="285"/>
        <end position="296"/>
    </location>
</feature>
<evidence type="ECO:0000313" key="2">
    <source>
        <dbReference type="EMBL" id="KXS09664.1"/>
    </source>
</evidence>
<name>A0A138ZYS7_GONPJ</name>